<dbReference type="EMBL" id="JBEZFP010000209">
    <property type="protein sequence ID" value="MEU8139878.1"/>
    <property type="molecule type" value="Genomic_DNA"/>
</dbReference>
<evidence type="ECO:0000313" key="3">
    <source>
        <dbReference type="Proteomes" id="UP001551482"/>
    </source>
</evidence>
<keyword evidence="3" id="KW-1185">Reference proteome</keyword>
<organism evidence="2 3">
    <name type="scientific">Streptodolium elevatio</name>
    <dbReference type="NCBI Taxonomy" id="3157996"/>
    <lineage>
        <taxon>Bacteria</taxon>
        <taxon>Bacillati</taxon>
        <taxon>Actinomycetota</taxon>
        <taxon>Actinomycetes</taxon>
        <taxon>Kitasatosporales</taxon>
        <taxon>Streptomycetaceae</taxon>
        <taxon>Streptodolium</taxon>
    </lineage>
</organism>
<comment type="caution">
    <text evidence="2">The sequence shown here is derived from an EMBL/GenBank/DDBJ whole genome shotgun (WGS) entry which is preliminary data.</text>
</comment>
<evidence type="ECO:0000256" key="1">
    <source>
        <dbReference type="SAM" id="MobiDB-lite"/>
    </source>
</evidence>
<dbReference type="Proteomes" id="UP001551482">
    <property type="component" value="Unassembled WGS sequence"/>
</dbReference>
<feature type="region of interest" description="Disordered" evidence="1">
    <location>
        <begin position="1"/>
        <end position="93"/>
    </location>
</feature>
<dbReference type="RefSeq" id="WP_358364396.1">
    <property type="nucleotide sequence ID" value="NZ_JBEZFP010000209.1"/>
</dbReference>
<reference evidence="2 3" key="1">
    <citation type="submission" date="2024-06" db="EMBL/GenBank/DDBJ databases">
        <title>The Natural Products Discovery Center: Release of the First 8490 Sequenced Strains for Exploring Actinobacteria Biosynthetic Diversity.</title>
        <authorList>
            <person name="Kalkreuter E."/>
            <person name="Kautsar S.A."/>
            <person name="Yang D."/>
            <person name="Bader C.D."/>
            <person name="Teijaro C.N."/>
            <person name="Fluegel L."/>
            <person name="Davis C.M."/>
            <person name="Simpson J.R."/>
            <person name="Lauterbach L."/>
            <person name="Steele A.D."/>
            <person name="Gui C."/>
            <person name="Meng S."/>
            <person name="Li G."/>
            <person name="Viehrig K."/>
            <person name="Ye F."/>
            <person name="Su P."/>
            <person name="Kiefer A.F."/>
            <person name="Nichols A."/>
            <person name="Cepeda A.J."/>
            <person name="Yan W."/>
            <person name="Fan B."/>
            <person name="Jiang Y."/>
            <person name="Adhikari A."/>
            <person name="Zheng C.-J."/>
            <person name="Schuster L."/>
            <person name="Cowan T.M."/>
            <person name="Smanski M.J."/>
            <person name="Chevrette M.G."/>
            <person name="De Carvalho L.P.S."/>
            <person name="Shen B."/>
        </authorList>
    </citation>
    <scope>NUCLEOTIDE SEQUENCE [LARGE SCALE GENOMIC DNA]</scope>
    <source>
        <strain evidence="2 3">NPDC048946</strain>
    </source>
</reference>
<sequence>MSDTTTTVTPTDATTSPVTPTATPATSTVSTALATTSAATAATDAVPDPVAKTLAAPPAPTATAPNDDHPAGADYPTEADHPQAFAEPSSAKRKPGIPRVLVLRMRKRSGPLFRRLGRLLRRDDGMSTAEYAVGTVAAVAFSAALYKVVTSDVVTDALSAVIGKALNATF</sequence>
<gene>
    <name evidence="2" type="ORF">AB0C36_41080</name>
</gene>
<accession>A0ABV3DVV2</accession>
<feature type="compositionally biased region" description="Low complexity" evidence="1">
    <location>
        <begin position="1"/>
        <end position="51"/>
    </location>
</feature>
<name>A0ABV3DVV2_9ACTN</name>
<evidence type="ECO:0000313" key="2">
    <source>
        <dbReference type="EMBL" id="MEU8139878.1"/>
    </source>
</evidence>
<proteinExistence type="predicted"/>
<dbReference type="InterPro" id="IPR025338">
    <property type="entry name" value="DUF4244"/>
</dbReference>
<protein>
    <submittedName>
        <fullName evidence="2">DUF4244 domain-containing protein</fullName>
    </submittedName>
</protein>
<dbReference type="Pfam" id="PF14029">
    <property type="entry name" value="DUF4244"/>
    <property type="match status" value="1"/>
</dbReference>